<dbReference type="SUPFAM" id="SSF55486">
    <property type="entry name" value="Metalloproteases ('zincins'), catalytic domain"/>
    <property type="match status" value="1"/>
</dbReference>
<dbReference type="InterPro" id="IPR027268">
    <property type="entry name" value="Peptidase_M4/M1_CTD_sf"/>
</dbReference>
<evidence type="ECO:0000256" key="8">
    <source>
        <dbReference type="PIRSR" id="PIRSR623612-1"/>
    </source>
</evidence>
<dbReference type="InterPro" id="IPR013783">
    <property type="entry name" value="Ig-like_fold"/>
</dbReference>
<dbReference type="Pfam" id="PF00041">
    <property type="entry name" value="fn3"/>
    <property type="match status" value="1"/>
</dbReference>
<dbReference type="Pfam" id="PF02868">
    <property type="entry name" value="Peptidase_M4_C"/>
    <property type="match status" value="1"/>
</dbReference>
<dbReference type="Proteomes" id="UP000030149">
    <property type="component" value="Unassembled WGS sequence"/>
</dbReference>
<feature type="signal peptide" evidence="9">
    <location>
        <begin position="1"/>
        <end position="24"/>
    </location>
</feature>
<dbReference type="Pfam" id="PF01447">
    <property type="entry name" value="Peptidase_M4"/>
    <property type="match status" value="1"/>
</dbReference>
<evidence type="ECO:0000256" key="7">
    <source>
        <dbReference type="ARBA" id="ARBA00023049"/>
    </source>
</evidence>
<keyword evidence="4 9" id="KW-0732">Signal</keyword>
<dbReference type="Gene3D" id="3.10.170.10">
    <property type="match status" value="1"/>
</dbReference>
<dbReference type="PRINTS" id="PR00730">
    <property type="entry name" value="THERMOLYSIN"/>
</dbReference>
<dbReference type="InterPro" id="IPR013856">
    <property type="entry name" value="Peptidase_M4_domain"/>
</dbReference>
<evidence type="ECO:0000256" key="4">
    <source>
        <dbReference type="ARBA" id="ARBA00022729"/>
    </source>
</evidence>
<evidence type="ECO:0000256" key="9">
    <source>
        <dbReference type="SAM" id="SignalP"/>
    </source>
</evidence>
<dbReference type="eggNOG" id="COG3227">
    <property type="taxonomic scope" value="Bacteria"/>
</dbReference>
<evidence type="ECO:0000256" key="5">
    <source>
        <dbReference type="ARBA" id="ARBA00022801"/>
    </source>
</evidence>
<proteinExistence type="inferred from homology"/>
<dbReference type="STRING" id="1107311.Q767_11265"/>
<evidence type="ECO:0000313" key="11">
    <source>
        <dbReference type="EMBL" id="KGO95379.1"/>
    </source>
</evidence>
<dbReference type="InterPro" id="IPR001570">
    <property type="entry name" value="Peptidase_M4_C_domain"/>
</dbReference>
<dbReference type="PANTHER" id="PTHR33794">
    <property type="entry name" value="BACILLOLYSIN"/>
    <property type="match status" value="1"/>
</dbReference>
<accession>V6SDC1</accession>
<reference evidence="11 12" key="2">
    <citation type="journal article" date="2015" name="Stand. Genomic Sci.">
        <title>High quality draft genomic sequence of Flavobacterium enshiense DK69(T) and comparison among Flavobacterium genomes.</title>
        <authorList>
            <person name="Zeng Z."/>
            <person name="Chen C."/>
            <person name="Du H."/>
            <person name="Wang G."/>
            <person name="Li M."/>
        </authorList>
    </citation>
    <scope>NUCLEOTIDE SEQUENCE [LARGE SCALE GENOMIC DNA]</scope>
    <source>
        <strain evidence="11 12">DK69</strain>
    </source>
</reference>
<keyword evidence="5" id="KW-0378">Hydrolase</keyword>
<feature type="active site" description="Proton donor" evidence="8">
    <location>
        <position position="486"/>
    </location>
</feature>
<comment type="similarity">
    <text evidence="1">Belongs to the peptidase M4 family.</text>
</comment>
<evidence type="ECO:0000313" key="12">
    <source>
        <dbReference type="Proteomes" id="UP000030149"/>
    </source>
</evidence>
<organism evidence="11 12">
    <name type="scientific">Flavobacterium enshiense DK69</name>
    <dbReference type="NCBI Taxonomy" id="1107311"/>
    <lineage>
        <taxon>Bacteria</taxon>
        <taxon>Pseudomonadati</taxon>
        <taxon>Bacteroidota</taxon>
        <taxon>Flavobacteriia</taxon>
        <taxon>Flavobacteriales</taxon>
        <taxon>Flavobacteriaceae</taxon>
        <taxon>Flavobacterium</taxon>
    </lineage>
</organism>
<dbReference type="PROSITE" id="PS50853">
    <property type="entry name" value="FN3"/>
    <property type="match status" value="1"/>
</dbReference>
<dbReference type="GO" id="GO:0046872">
    <property type="term" value="F:metal ion binding"/>
    <property type="evidence" value="ECO:0007669"/>
    <property type="project" value="UniProtKB-KW"/>
</dbReference>
<comment type="caution">
    <text evidence="11">The sequence shown here is derived from an EMBL/GenBank/DDBJ whole genome shotgun (WGS) entry which is preliminary data.</text>
</comment>
<name>V6SDC1_9FLAO</name>
<dbReference type="PANTHER" id="PTHR33794:SF1">
    <property type="entry name" value="BACILLOLYSIN"/>
    <property type="match status" value="1"/>
</dbReference>
<dbReference type="GO" id="GO:0004222">
    <property type="term" value="F:metalloendopeptidase activity"/>
    <property type="evidence" value="ECO:0007669"/>
    <property type="project" value="InterPro"/>
</dbReference>
<dbReference type="Pfam" id="PF07504">
    <property type="entry name" value="FTP"/>
    <property type="match status" value="1"/>
</dbReference>
<feature type="active site" evidence="8">
    <location>
        <position position="390"/>
    </location>
</feature>
<dbReference type="InterPro" id="IPR003961">
    <property type="entry name" value="FN3_dom"/>
</dbReference>
<evidence type="ECO:0000256" key="3">
    <source>
        <dbReference type="ARBA" id="ARBA00022723"/>
    </source>
</evidence>
<dbReference type="NCBIfam" id="TIGR04183">
    <property type="entry name" value="Por_Secre_tail"/>
    <property type="match status" value="1"/>
</dbReference>
<dbReference type="CDD" id="cd00063">
    <property type="entry name" value="FN3"/>
    <property type="match status" value="1"/>
</dbReference>
<dbReference type="InterPro" id="IPR050728">
    <property type="entry name" value="Zinc_Metalloprotease_M4"/>
</dbReference>
<dbReference type="PATRIC" id="fig|1107311.3.peg.669"/>
<keyword evidence="12" id="KW-1185">Reference proteome</keyword>
<evidence type="ECO:0000256" key="6">
    <source>
        <dbReference type="ARBA" id="ARBA00022833"/>
    </source>
</evidence>
<dbReference type="InterPro" id="IPR026444">
    <property type="entry name" value="Secre_tail"/>
</dbReference>
<feature type="chain" id="PRO_5004750525" evidence="9">
    <location>
        <begin position="25"/>
        <end position="908"/>
    </location>
</feature>
<dbReference type="InterPro" id="IPR023612">
    <property type="entry name" value="Peptidase_M4"/>
</dbReference>
<dbReference type="AlphaFoldDB" id="V6SDC1"/>
<dbReference type="Pfam" id="PF18962">
    <property type="entry name" value="Por_Secre_tail"/>
    <property type="match status" value="1"/>
</dbReference>
<dbReference type="Gene3D" id="2.60.40.10">
    <property type="entry name" value="Immunoglobulins"/>
    <property type="match status" value="1"/>
</dbReference>
<dbReference type="SMART" id="SM00060">
    <property type="entry name" value="FN3"/>
    <property type="match status" value="1"/>
</dbReference>
<dbReference type="Pfam" id="PF20009">
    <property type="entry name" value="GEVED"/>
    <property type="match status" value="1"/>
</dbReference>
<dbReference type="SUPFAM" id="SSF49265">
    <property type="entry name" value="Fibronectin type III"/>
    <property type="match status" value="1"/>
</dbReference>
<dbReference type="GO" id="GO:0006508">
    <property type="term" value="P:proteolysis"/>
    <property type="evidence" value="ECO:0007669"/>
    <property type="project" value="UniProtKB-KW"/>
</dbReference>
<dbReference type="RefSeq" id="WP_023572725.1">
    <property type="nucleotide sequence ID" value="NZ_AVCS01000006.1"/>
</dbReference>
<protein>
    <submittedName>
        <fullName evidence="11">Peptidase M4</fullName>
    </submittedName>
</protein>
<evidence type="ECO:0000259" key="10">
    <source>
        <dbReference type="PROSITE" id="PS50853"/>
    </source>
</evidence>
<dbReference type="InterPro" id="IPR011096">
    <property type="entry name" value="FTP_domain"/>
</dbReference>
<evidence type="ECO:0000256" key="1">
    <source>
        <dbReference type="ARBA" id="ARBA00009388"/>
    </source>
</evidence>
<feature type="domain" description="Fibronectin type-III" evidence="10">
    <location>
        <begin position="590"/>
        <end position="675"/>
    </location>
</feature>
<dbReference type="Gene3D" id="1.10.390.10">
    <property type="entry name" value="Neutral Protease Domain 2"/>
    <property type="match status" value="1"/>
</dbReference>
<evidence type="ECO:0000256" key="2">
    <source>
        <dbReference type="ARBA" id="ARBA00022670"/>
    </source>
</evidence>
<dbReference type="InterPro" id="IPR045474">
    <property type="entry name" value="GEVED"/>
</dbReference>
<dbReference type="InterPro" id="IPR036116">
    <property type="entry name" value="FN3_sf"/>
</dbReference>
<dbReference type="EMBL" id="JRLZ01000010">
    <property type="protein sequence ID" value="KGO95379.1"/>
    <property type="molecule type" value="Genomic_DNA"/>
</dbReference>
<gene>
    <name evidence="11" type="ORF">Q767_11265</name>
</gene>
<keyword evidence="2" id="KW-0645">Protease</keyword>
<dbReference type="Gene3D" id="3.10.450.490">
    <property type="match status" value="1"/>
</dbReference>
<dbReference type="CDD" id="cd09597">
    <property type="entry name" value="M4_TLP"/>
    <property type="match status" value="1"/>
</dbReference>
<keyword evidence="7" id="KW-0482">Metalloprotease</keyword>
<sequence length="908" mass="97614">MSKKLLQAVTLTGFLFSVISSSNAQEGDKYVKQQIRDGKGNVSLITFNERAIYKTSDFKQVFKDQLGAKEDAHFQKMTSETDKEGFVHEKYQLFHKGVKVEFATYSLHSKQEKLVSLSGEFYSLENIEMNPVLTGSQAFDIALRQIGATAYLWENDLEAGKMGYAKPEGELVLLPSVDDENEGVTSFKLAYKFDIYATNPVSRGDVYIDAFTGNTLFYNATIKHIGEFTHGAKGNALFKKGTMVDSANSATRYSGDQNIETSLNGSNYVLADNTRGLGVFTYNMQKGTNYSAAVNFTDADNNWTAAEFNNANKDNGALDAHWGAGKTYDYLLNAHGRNGYNNDGAAIKNYVHYSNAYNNAYWNGSVMTYGDGSGVGGFNMLTSLDVAAHEIGHALCSSTANLAYQKESGALNEALSDIWAACVEYFAAPSKQIWLIGEDIEMRTGHVSLRSMSNPKAEGQPDTYGGTNWKSQKCVPTSNNDYCGVHTNSGVLNHWFYILTEGKTGTNDLGNAYSVTGIGINKAANIVYRLETVYLTSNATYASARTYGIQAATDLFGANSPEVIATTNAFYAVGVGAAYVSNIDTTAPSAPINLIAAGTTQTSTNLTWSASTDNISVTGYNVYQDGLLIGTSPTASFAVTSLAPATNYLFTVKAYDAAGNLSSVSNTATATTLAIGTYCNSKGNDASKDNIAKVVFNAISNNSTSTNGYENFTGISTDVLSGSSYTVTITPNRSSKAAKEGYAVFIDLNADGDFVDSGETVWSLAATNASVVSGTIRIPGNAVLGNTRMRVSMKLNGIPTACETLASGQVEDYTVNVISTNPVATNYEVSAVDDFDVIIYPNPVENYLQVIILNNIETSYSIVNQIGQEVKSGKVNGGNIDVSDLTVGIYFLRINGLNSSVSKKFIKK</sequence>
<keyword evidence="6" id="KW-0862">Zinc</keyword>
<reference evidence="12" key="1">
    <citation type="submission" date="2013-09" db="EMBL/GenBank/DDBJ databases">
        <authorList>
            <person name="Zeng Z."/>
            <person name="Chen C."/>
        </authorList>
    </citation>
    <scope>NUCLEOTIDE SEQUENCE [LARGE SCALE GENOMIC DNA]</scope>
    <source>
        <strain evidence="12">DK69</strain>
    </source>
</reference>
<keyword evidence="3" id="KW-0479">Metal-binding</keyword>
<dbReference type="OrthoDB" id="291295at2"/>